<feature type="domain" description="Baseplate wedge protein gp6-like N-terminal helical" evidence="1">
    <location>
        <begin position="1"/>
        <end position="46"/>
    </location>
</feature>
<proteinExistence type="predicted"/>
<sequence>MSVLLDTLAYNTHYLGFNANMLANEMFLDSTSLRSSAVSHAKMLGYEVSSPRAAKAIITISLNTTDANKTMPAGTVFIAKVDDEDYQFVTIKDITASNIGNSIPFTEIDIYEGTYVTTKYVVDTSNP</sequence>
<dbReference type="EMBL" id="UINC01193213">
    <property type="protein sequence ID" value="SVE08711.1"/>
    <property type="molecule type" value="Genomic_DNA"/>
</dbReference>
<dbReference type="AlphaFoldDB" id="A0A383AMB2"/>
<evidence type="ECO:0000313" key="2">
    <source>
        <dbReference type="EMBL" id="SVE08711.1"/>
    </source>
</evidence>
<evidence type="ECO:0000259" key="1">
    <source>
        <dbReference type="Pfam" id="PF21379"/>
    </source>
</evidence>
<accession>A0A383AMB2</accession>
<feature type="non-terminal residue" evidence="2">
    <location>
        <position position="127"/>
    </location>
</feature>
<gene>
    <name evidence="2" type="ORF">METZ01_LOCUS461565</name>
</gene>
<dbReference type="Pfam" id="PF21379">
    <property type="entry name" value="Gp6-like_1st"/>
    <property type="match status" value="1"/>
</dbReference>
<protein>
    <recommendedName>
        <fullName evidence="1">Baseplate wedge protein gp6-like N-terminal helical domain-containing protein</fullName>
    </recommendedName>
</protein>
<name>A0A383AMB2_9ZZZZ</name>
<dbReference type="InterPro" id="IPR049026">
    <property type="entry name" value="Gp6-like_N"/>
</dbReference>
<organism evidence="2">
    <name type="scientific">marine metagenome</name>
    <dbReference type="NCBI Taxonomy" id="408172"/>
    <lineage>
        <taxon>unclassified sequences</taxon>
        <taxon>metagenomes</taxon>
        <taxon>ecological metagenomes</taxon>
    </lineage>
</organism>
<reference evidence="2" key="1">
    <citation type="submission" date="2018-05" db="EMBL/GenBank/DDBJ databases">
        <authorList>
            <person name="Lanie J.A."/>
            <person name="Ng W.-L."/>
            <person name="Kazmierczak K.M."/>
            <person name="Andrzejewski T.M."/>
            <person name="Davidsen T.M."/>
            <person name="Wayne K.J."/>
            <person name="Tettelin H."/>
            <person name="Glass J.I."/>
            <person name="Rusch D."/>
            <person name="Podicherti R."/>
            <person name="Tsui H.-C.T."/>
            <person name="Winkler M.E."/>
        </authorList>
    </citation>
    <scope>NUCLEOTIDE SEQUENCE</scope>
</reference>